<organism evidence="7 8">
    <name type="scientific">Vitis vinifera</name>
    <name type="common">Grape</name>
    <dbReference type="NCBI Taxonomy" id="29760"/>
    <lineage>
        <taxon>Eukaryota</taxon>
        <taxon>Viridiplantae</taxon>
        <taxon>Streptophyta</taxon>
        <taxon>Embryophyta</taxon>
        <taxon>Tracheophyta</taxon>
        <taxon>Spermatophyta</taxon>
        <taxon>Magnoliopsida</taxon>
        <taxon>eudicotyledons</taxon>
        <taxon>Gunneridae</taxon>
        <taxon>Pentapetalae</taxon>
        <taxon>rosids</taxon>
        <taxon>Vitales</taxon>
        <taxon>Vitaceae</taxon>
        <taxon>Viteae</taxon>
        <taxon>Vitis</taxon>
    </lineage>
</organism>
<sequence>MVLKKKQDYGFNGFHVSTIPRAPRSIRRRGSIKKPVEDSQICAIDLLATLAGKLLQESESSSASSNVAAGKDRLNISKDGIKQELQDDDKPLKGECLDQGSCEGIVFVSKLASQDLSPKYTVKQFPHAVHDAVLDCTSTVASPDYLDKVGCDVMVTCKSKNIFGKVPCKVERGSPDCGETCGDLENGAEIRQDAEGEESGGLTMANRCSSKDSVELCMKNPAQINSDSNVKLSLNRDSIPNASFPKHRNDVKIGIIDDDENSYRCNQHGTKIKAFRSSPCIGDQRIRKLLTSRYWKVAPKLKDCELSNTDGGIKPVFRKRKFCGTRKRYQRETTFKRRKLFERHMVVASDGGISSESVTNSPEKNMNTEMGGSAAMLHGVSGLSSSVISHQASFNSGDSHVKFSIKSFRVPELFIEVPETETIGALKRTVMEAVNSIFGGGLHVGMFLQGKKVRDDYKTLRQTGISHNDNLDTLGFALEPSPIHPSPPLHTEDPPFLLPSDTSQLLTSIKRPERSQIWLFLIVHKINADQVPDPPTFDSGFSDATPDPSPLTNLGNQVEKIHDSVPSPTDILTDKTMPDSRALVAVPAMSLEALAVVPMNMKTNRADLVQRRTRRPFSVSEVEALVHAVEELGTGRWRDVKLRAFDNAKHRTYVDLKDKWKTLVHTARISPQQRRGEPVPQEVLDRVLSAHAYWSEHQAKQHGKHQVGTLRITGPLAERDGIGQDI</sequence>
<evidence type="ECO:0000313" key="7">
    <source>
        <dbReference type="EMBL" id="RVW49246.1"/>
    </source>
</evidence>
<dbReference type="CDD" id="cd11660">
    <property type="entry name" value="SANT_TRF"/>
    <property type="match status" value="1"/>
</dbReference>
<evidence type="ECO:0000313" key="8">
    <source>
        <dbReference type="Proteomes" id="UP000288805"/>
    </source>
</evidence>
<feature type="region of interest" description="Disordered" evidence="4">
    <location>
        <begin position="476"/>
        <end position="497"/>
    </location>
</feature>
<dbReference type="SUPFAM" id="SSF54236">
    <property type="entry name" value="Ubiquitin-like"/>
    <property type="match status" value="1"/>
</dbReference>
<dbReference type="SUPFAM" id="SSF46689">
    <property type="entry name" value="Homeodomain-like"/>
    <property type="match status" value="1"/>
</dbReference>
<evidence type="ECO:0000259" key="6">
    <source>
        <dbReference type="PROSITE" id="PS51294"/>
    </source>
</evidence>
<accession>A0A438END2</accession>
<gene>
    <name evidence="7" type="primary">TRP4_1</name>
    <name evidence="7" type="ORF">CK203_073260</name>
</gene>
<dbReference type="Proteomes" id="UP000288805">
    <property type="component" value="Unassembled WGS sequence"/>
</dbReference>
<evidence type="ECO:0000256" key="3">
    <source>
        <dbReference type="ARBA" id="ARBA00023242"/>
    </source>
</evidence>
<dbReference type="InterPro" id="IPR057625">
    <property type="entry name" value="TPR1-6-like_ubiquitin"/>
</dbReference>
<comment type="caution">
    <text evidence="7">The sequence shown here is derived from an EMBL/GenBank/DDBJ whole genome shotgun (WGS) entry which is preliminary data.</text>
</comment>
<dbReference type="InterPro" id="IPR009057">
    <property type="entry name" value="Homeodomain-like_sf"/>
</dbReference>
<evidence type="ECO:0000256" key="2">
    <source>
        <dbReference type="ARBA" id="ARBA00023125"/>
    </source>
</evidence>
<dbReference type="InterPro" id="IPR029071">
    <property type="entry name" value="Ubiquitin-like_domsf"/>
</dbReference>
<dbReference type="Gene3D" id="1.10.246.220">
    <property type="match status" value="1"/>
</dbReference>
<evidence type="ECO:0000256" key="4">
    <source>
        <dbReference type="SAM" id="MobiDB-lite"/>
    </source>
</evidence>
<dbReference type="PROSITE" id="PS51294">
    <property type="entry name" value="HTH_MYB"/>
    <property type="match status" value="1"/>
</dbReference>
<dbReference type="SMART" id="SM00717">
    <property type="entry name" value="SANT"/>
    <property type="match status" value="1"/>
</dbReference>
<dbReference type="PANTHER" id="PTHR21717">
    <property type="entry name" value="TELOMERIC REPEAT BINDING PROTEIN"/>
    <property type="match status" value="1"/>
</dbReference>
<dbReference type="PROSITE" id="PS50090">
    <property type="entry name" value="MYB_LIKE"/>
    <property type="match status" value="1"/>
</dbReference>
<dbReference type="InterPro" id="IPR001005">
    <property type="entry name" value="SANT/Myb"/>
</dbReference>
<dbReference type="Pfam" id="PF23603">
    <property type="entry name" value="Ubiquitin_TPR1"/>
    <property type="match status" value="1"/>
</dbReference>
<evidence type="ECO:0000256" key="1">
    <source>
        <dbReference type="ARBA" id="ARBA00004123"/>
    </source>
</evidence>
<dbReference type="PANTHER" id="PTHR21717:SF73">
    <property type="entry name" value="TELOMERE-BINDING PROTEIN, PUTATIVE-RELATED"/>
    <property type="match status" value="1"/>
</dbReference>
<dbReference type="InterPro" id="IPR017930">
    <property type="entry name" value="Myb_dom"/>
</dbReference>
<keyword evidence="2" id="KW-0238">DNA-binding</keyword>
<comment type="subcellular location">
    <subcellularLocation>
        <location evidence="1">Nucleus</location>
    </subcellularLocation>
</comment>
<dbReference type="EMBL" id="QGNW01001229">
    <property type="protein sequence ID" value="RVW49246.1"/>
    <property type="molecule type" value="Genomic_DNA"/>
</dbReference>
<protein>
    <submittedName>
        <fullName evidence="7">Telomere repeat-binding protein 4</fullName>
    </submittedName>
</protein>
<reference evidence="7 8" key="1">
    <citation type="journal article" date="2018" name="PLoS Genet.">
        <title>Population sequencing reveals clonal diversity and ancestral inbreeding in the grapevine cultivar Chardonnay.</title>
        <authorList>
            <person name="Roach M.J."/>
            <person name="Johnson D.L."/>
            <person name="Bohlmann J."/>
            <person name="van Vuuren H.J."/>
            <person name="Jones S.J."/>
            <person name="Pretorius I.S."/>
            <person name="Schmidt S.A."/>
            <person name="Borneman A.R."/>
        </authorList>
    </citation>
    <scope>NUCLEOTIDE SEQUENCE [LARGE SCALE GENOMIC DNA]</scope>
    <source>
        <strain evidence="8">cv. Chardonnay</strain>
        <tissue evidence="7">Leaf</tissue>
    </source>
</reference>
<name>A0A438END2_VITVI</name>
<feature type="domain" description="HTH myb-type" evidence="6">
    <location>
        <begin position="610"/>
        <end position="668"/>
    </location>
</feature>
<evidence type="ECO:0000259" key="5">
    <source>
        <dbReference type="PROSITE" id="PS50090"/>
    </source>
</evidence>
<dbReference type="InterPro" id="IPR031105">
    <property type="entry name" value="TRP_plant"/>
</dbReference>
<dbReference type="GO" id="GO:0042162">
    <property type="term" value="F:telomeric DNA binding"/>
    <property type="evidence" value="ECO:0007669"/>
    <property type="project" value="UniProtKB-ARBA"/>
</dbReference>
<dbReference type="GO" id="GO:0005634">
    <property type="term" value="C:nucleus"/>
    <property type="evidence" value="ECO:0007669"/>
    <property type="project" value="UniProtKB-SubCell"/>
</dbReference>
<keyword evidence="3" id="KW-0539">Nucleus</keyword>
<dbReference type="AlphaFoldDB" id="A0A438END2"/>
<feature type="domain" description="Myb-like" evidence="5">
    <location>
        <begin position="609"/>
        <end position="664"/>
    </location>
</feature>
<proteinExistence type="predicted"/>